<gene>
    <name evidence="3" type="primary">mpfD</name>
</gene>
<accession>Q7X3L5</accession>
<dbReference type="InterPro" id="IPR014158">
    <property type="entry name" value="T4SS_VirB5"/>
</dbReference>
<protein>
    <submittedName>
        <fullName evidence="3">Putative mating pair formation protein</fullName>
    </submittedName>
</protein>
<feature type="signal peptide" evidence="2">
    <location>
        <begin position="1"/>
        <end position="23"/>
    </location>
</feature>
<dbReference type="SUPFAM" id="SSF101082">
    <property type="entry name" value="Typo IV secretion system protein TraC"/>
    <property type="match status" value="1"/>
</dbReference>
<keyword evidence="3" id="KW-0614">Plasmid</keyword>
<evidence type="ECO:0000256" key="1">
    <source>
        <dbReference type="SAM" id="Coils"/>
    </source>
</evidence>
<evidence type="ECO:0000256" key="2">
    <source>
        <dbReference type="SAM" id="SignalP"/>
    </source>
</evidence>
<organism evidence="3">
    <name type="scientific">Pseudomonas putida</name>
    <name type="common">Arthrobacter siderocapsulatus</name>
    <dbReference type="NCBI Taxonomy" id="303"/>
    <lineage>
        <taxon>Bacteria</taxon>
        <taxon>Pseudomonadati</taxon>
        <taxon>Pseudomonadota</taxon>
        <taxon>Gammaproteobacteria</taxon>
        <taxon>Pseudomonadales</taxon>
        <taxon>Pseudomonadaceae</taxon>
        <taxon>Pseudomonas</taxon>
    </lineage>
</organism>
<feature type="chain" id="PRO_5004293819" evidence="2">
    <location>
        <begin position="24"/>
        <end position="228"/>
    </location>
</feature>
<dbReference type="AlphaFoldDB" id="Q7X3L5"/>
<proteinExistence type="predicted"/>
<dbReference type="InterPro" id="IPR023220">
    <property type="entry name" value="T4SS_VirB5-domain"/>
</dbReference>
<keyword evidence="1" id="KW-0175">Coiled coil</keyword>
<evidence type="ECO:0000313" key="3">
    <source>
        <dbReference type="EMBL" id="AAP57229.1"/>
    </source>
</evidence>
<keyword evidence="2" id="KW-0732">Signal</keyword>
<dbReference type="CDD" id="cd14262">
    <property type="entry name" value="VirB5_like"/>
    <property type="match status" value="1"/>
</dbReference>
<reference evidence="3" key="1">
    <citation type="submission" date="2003-05" db="EMBL/GenBank/DDBJ databases">
        <title>Characterization of the transfer region of the conjugative 60 kb plasmid pBI709.</title>
        <authorList>
            <person name="Battermann A."/>
            <person name="Disque-Kochem C."/>
            <person name="Dreiseikelmann B."/>
        </authorList>
    </citation>
    <scope>NUCLEOTIDE SEQUENCE</scope>
    <source>
        <plasmid evidence="3">pBI709</plasmid>
    </source>
</reference>
<name>Q7X3L5_PSEPU</name>
<sequence length="228" mass="24480">MATMKKFGLAVAVAMAVSGQVNATGVPTGDAGTWAALAQQLVVLREQFETLKDSYQTQGNILRNLEGSYGRGAIGLNDSINSASVVPGSWQEVVARQGSGAYGNKQSYYEELIKTLPQELFANPQGQRAQGYQLSSDAVRAAMSGGDALYSEVQVHLNNLATLSRQVDMTTNAKDAADLQNRIAAENGMLASAQSKLQALNMNLQANLNNAENQATADNEKFFRWTEQ</sequence>
<geneLocation type="plasmid" evidence="3">
    <name>pBI709</name>
</geneLocation>
<dbReference type="Pfam" id="PF07996">
    <property type="entry name" value="T4SS"/>
    <property type="match status" value="1"/>
</dbReference>
<dbReference type="EMBL" id="AY299015">
    <property type="protein sequence ID" value="AAP57229.1"/>
    <property type="molecule type" value="Genomic_DNA"/>
</dbReference>
<dbReference type="Gene3D" id="1.20.58.430">
    <property type="entry name" value="Type IV secretion system, VirB5-domain"/>
    <property type="match status" value="1"/>
</dbReference>
<feature type="coiled-coil region" evidence="1">
    <location>
        <begin position="176"/>
        <end position="221"/>
    </location>
</feature>